<name>A0A4Y7TMW0_COPMI</name>
<reference evidence="1 2" key="1">
    <citation type="journal article" date="2019" name="Nat. Ecol. Evol.">
        <title>Megaphylogeny resolves global patterns of mushroom evolution.</title>
        <authorList>
            <person name="Varga T."/>
            <person name="Krizsan K."/>
            <person name="Foldi C."/>
            <person name="Dima B."/>
            <person name="Sanchez-Garcia M."/>
            <person name="Sanchez-Ramirez S."/>
            <person name="Szollosi G.J."/>
            <person name="Szarkandi J.G."/>
            <person name="Papp V."/>
            <person name="Albert L."/>
            <person name="Andreopoulos W."/>
            <person name="Angelini C."/>
            <person name="Antonin V."/>
            <person name="Barry K.W."/>
            <person name="Bougher N.L."/>
            <person name="Buchanan P."/>
            <person name="Buyck B."/>
            <person name="Bense V."/>
            <person name="Catcheside P."/>
            <person name="Chovatia M."/>
            <person name="Cooper J."/>
            <person name="Damon W."/>
            <person name="Desjardin D."/>
            <person name="Finy P."/>
            <person name="Geml J."/>
            <person name="Haridas S."/>
            <person name="Hughes K."/>
            <person name="Justo A."/>
            <person name="Karasinski D."/>
            <person name="Kautmanova I."/>
            <person name="Kiss B."/>
            <person name="Kocsube S."/>
            <person name="Kotiranta H."/>
            <person name="LaButti K.M."/>
            <person name="Lechner B.E."/>
            <person name="Liimatainen K."/>
            <person name="Lipzen A."/>
            <person name="Lukacs Z."/>
            <person name="Mihaltcheva S."/>
            <person name="Morgado L.N."/>
            <person name="Niskanen T."/>
            <person name="Noordeloos M.E."/>
            <person name="Ohm R.A."/>
            <person name="Ortiz-Santana B."/>
            <person name="Ovrebo C."/>
            <person name="Racz N."/>
            <person name="Riley R."/>
            <person name="Savchenko A."/>
            <person name="Shiryaev A."/>
            <person name="Soop K."/>
            <person name="Spirin V."/>
            <person name="Szebenyi C."/>
            <person name="Tomsovsky M."/>
            <person name="Tulloss R.E."/>
            <person name="Uehling J."/>
            <person name="Grigoriev I.V."/>
            <person name="Vagvolgyi C."/>
            <person name="Papp T."/>
            <person name="Martin F.M."/>
            <person name="Miettinen O."/>
            <person name="Hibbett D.S."/>
            <person name="Nagy L.G."/>
        </authorList>
    </citation>
    <scope>NUCLEOTIDE SEQUENCE [LARGE SCALE GENOMIC DNA]</scope>
    <source>
        <strain evidence="1 2">FP101781</strain>
    </source>
</reference>
<feature type="non-terminal residue" evidence="1">
    <location>
        <position position="1"/>
    </location>
</feature>
<sequence length="100" mass="11152">NPHTVELLFRARTKNGVFVWVESRGRLHGGPSTQGRKAISLWGRARDMSHLTWEMVARAGGLAKFARQEFWGMVSRSGVLITVGSGIKDLLGWEPEDFEG</sequence>
<evidence type="ECO:0000313" key="2">
    <source>
        <dbReference type="Proteomes" id="UP000298030"/>
    </source>
</evidence>
<feature type="non-terminal residue" evidence="1">
    <location>
        <position position="100"/>
    </location>
</feature>
<proteinExistence type="predicted"/>
<dbReference type="EMBL" id="QPFP01000008">
    <property type="protein sequence ID" value="TEB34892.1"/>
    <property type="molecule type" value="Genomic_DNA"/>
</dbReference>
<dbReference type="Proteomes" id="UP000298030">
    <property type="component" value="Unassembled WGS sequence"/>
</dbReference>
<dbReference type="OrthoDB" id="447251at2759"/>
<keyword evidence="2" id="KW-1185">Reference proteome</keyword>
<comment type="caution">
    <text evidence="1">The sequence shown here is derived from an EMBL/GenBank/DDBJ whole genome shotgun (WGS) entry which is preliminary data.</text>
</comment>
<organism evidence="1 2">
    <name type="scientific">Coprinellus micaceus</name>
    <name type="common">Glistening ink-cap mushroom</name>
    <name type="synonym">Coprinus micaceus</name>
    <dbReference type="NCBI Taxonomy" id="71717"/>
    <lineage>
        <taxon>Eukaryota</taxon>
        <taxon>Fungi</taxon>
        <taxon>Dikarya</taxon>
        <taxon>Basidiomycota</taxon>
        <taxon>Agaricomycotina</taxon>
        <taxon>Agaricomycetes</taxon>
        <taxon>Agaricomycetidae</taxon>
        <taxon>Agaricales</taxon>
        <taxon>Agaricineae</taxon>
        <taxon>Psathyrellaceae</taxon>
        <taxon>Coprinellus</taxon>
    </lineage>
</organism>
<evidence type="ECO:0000313" key="1">
    <source>
        <dbReference type="EMBL" id="TEB34892.1"/>
    </source>
</evidence>
<accession>A0A4Y7TMW0</accession>
<protein>
    <recommendedName>
        <fullName evidence="3">PAS domain-containing protein</fullName>
    </recommendedName>
</protein>
<dbReference type="STRING" id="71717.A0A4Y7TMW0"/>
<evidence type="ECO:0008006" key="3">
    <source>
        <dbReference type="Google" id="ProtNLM"/>
    </source>
</evidence>
<dbReference type="AlphaFoldDB" id="A0A4Y7TMW0"/>
<gene>
    <name evidence="1" type="ORF">FA13DRAFT_1569091</name>
</gene>